<dbReference type="SUPFAM" id="SSF47459">
    <property type="entry name" value="HLH, helix-loop-helix DNA-binding domain"/>
    <property type="match status" value="1"/>
</dbReference>
<reference evidence="4 5" key="1">
    <citation type="journal article" date="2016" name="Sci. Rep.">
        <title>Penicillium arizonense, a new, genome sequenced fungal species, reveals a high chemical diversity in secreted metabolites.</title>
        <authorList>
            <person name="Grijseels S."/>
            <person name="Nielsen J.C."/>
            <person name="Randelovic M."/>
            <person name="Nielsen J."/>
            <person name="Nielsen K.F."/>
            <person name="Workman M."/>
            <person name="Frisvad J.C."/>
        </authorList>
    </citation>
    <scope>NUCLEOTIDE SEQUENCE [LARGE SCALE GENOMIC DNA]</scope>
    <source>
        <strain evidence="4 5">CBS 141311</strain>
    </source>
</reference>
<feature type="compositionally biased region" description="Polar residues" evidence="2">
    <location>
        <begin position="160"/>
        <end position="171"/>
    </location>
</feature>
<keyword evidence="5" id="KW-1185">Reference proteome</keyword>
<feature type="domain" description="BHLH" evidence="3">
    <location>
        <begin position="183"/>
        <end position="246"/>
    </location>
</feature>
<evidence type="ECO:0000256" key="1">
    <source>
        <dbReference type="SAM" id="Coils"/>
    </source>
</evidence>
<dbReference type="EMBL" id="LXJU01000014">
    <property type="protein sequence ID" value="OGE51048.1"/>
    <property type="molecule type" value="Genomic_DNA"/>
</dbReference>
<protein>
    <recommendedName>
        <fullName evidence="3">BHLH domain-containing protein</fullName>
    </recommendedName>
</protein>
<dbReference type="AlphaFoldDB" id="A0A1F5LCW3"/>
<organism evidence="4 5">
    <name type="scientific">Penicillium arizonense</name>
    <dbReference type="NCBI Taxonomy" id="1835702"/>
    <lineage>
        <taxon>Eukaryota</taxon>
        <taxon>Fungi</taxon>
        <taxon>Dikarya</taxon>
        <taxon>Ascomycota</taxon>
        <taxon>Pezizomycotina</taxon>
        <taxon>Eurotiomycetes</taxon>
        <taxon>Eurotiomycetidae</taxon>
        <taxon>Eurotiales</taxon>
        <taxon>Aspergillaceae</taxon>
        <taxon>Penicillium</taxon>
    </lineage>
</organism>
<evidence type="ECO:0000256" key="2">
    <source>
        <dbReference type="SAM" id="MobiDB-lite"/>
    </source>
</evidence>
<dbReference type="InterPro" id="IPR036638">
    <property type="entry name" value="HLH_DNA-bd_sf"/>
</dbReference>
<evidence type="ECO:0000313" key="4">
    <source>
        <dbReference type="EMBL" id="OGE51048.1"/>
    </source>
</evidence>
<dbReference type="Proteomes" id="UP000177622">
    <property type="component" value="Unassembled WGS sequence"/>
</dbReference>
<dbReference type="Gene3D" id="4.10.280.10">
    <property type="entry name" value="Helix-loop-helix DNA-binding domain"/>
    <property type="match status" value="1"/>
</dbReference>
<gene>
    <name evidence="4" type="ORF">PENARI_c014G07786</name>
</gene>
<accession>A0A1F5LCW3</accession>
<dbReference type="GeneID" id="34578297"/>
<dbReference type="PROSITE" id="PS50888">
    <property type="entry name" value="BHLH"/>
    <property type="match status" value="1"/>
</dbReference>
<keyword evidence="1" id="KW-0175">Coiled coil</keyword>
<feature type="coiled-coil region" evidence="1">
    <location>
        <begin position="236"/>
        <end position="263"/>
    </location>
</feature>
<dbReference type="OrthoDB" id="4369711at2759"/>
<evidence type="ECO:0000259" key="3">
    <source>
        <dbReference type="PROSITE" id="PS50888"/>
    </source>
</evidence>
<dbReference type="InterPro" id="IPR011598">
    <property type="entry name" value="bHLH_dom"/>
</dbReference>
<sequence length="276" mass="31040">MAFIAKPLEERVTCWSTLPNVAAFESLPYPASSPWDSQSLLSPMDGLSIDNTALRDLSQETWNQPSISSADGSVLSASDCVCTCYLISTFDQTNNVAQGFQTMNFPPAALVNPEDLNFDHTYRNEDIYEKSTSSIQSGGMTQPIYRACSSPTFTKSDMTSLQSESFPNLRSSPEDGPTCQETRRKRARNVTEKRYRESLNLNFLQLENVLSHRRPKGYMGMSTDKRPERVKRVAILAHARDEILELRAEVKSIKESLSTLREATFPNTCKFTLHDD</sequence>
<name>A0A1F5LCW3_PENAI</name>
<proteinExistence type="predicted"/>
<feature type="region of interest" description="Disordered" evidence="2">
    <location>
        <begin position="160"/>
        <end position="190"/>
    </location>
</feature>
<comment type="caution">
    <text evidence="4">The sequence shown here is derived from an EMBL/GenBank/DDBJ whole genome shotgun (WGS) entry which is preliminary data.</text>
</comment>
<dbReference type="GO" id="GO:0046983">
    <property type="term" value="F:protein dimerization activity"/>
    <property type="evidence" value="ECO:0007669"/>
    <property type="project" value="InterPro"/>
</dbReference>
<dbReference type="RefSeq" id="XP_022486493.1">
    <property type="nucleotide sequence ID" value="XM_022633563.1"/>
</dbReference>
<evidence type="ECO:0000313" key="5">
    <source>
        <dbReference type="Proteomes" id="UP000177622"/>
    </source>
</evidence>